<reference evidence="2" key="1">
    <citation type="journal article" date="2016" name="Nature">
        <title>Genome evolution in the allotetraploid frog Xenopus laevis.</title>
        <authorList>
            <person name="Session A.M."/>
            <person name="Uno Y."/>
            <person name="Kwon T."/>
            <person name="Chapman J.A."/>
            <person name="Toyoda A."/>
            <person name="Takahashi S."/>
            <person name="Fukui A."/>
            <person name="Hikosaka A."/>
            <person name="Suzuki A."/>
            <person name="Kondo M."/>
            <person name="van Heeringen S.J."/>
            <person name="Quigley I."/>
            <person name="Heinz S."/>
            <person name="Ogino H."/>
            <person name="Ochi H."/>
            <person name="Hellsten U."/>
            <person name="Lyons J.B."/>
            <person name="Simakov O."/>
            <person name="Putnam N."/>
            <person name="Stites J."/>
            <person name="Kuroki Y."/>
            <person name="Tanaka T."/>
            <person name="Michiue T."/>
            <person name="Watanabe M."/>
            <person name="Bogdanovic O."/>
            <person name="Lister R."/>
            <person name="Georgiou G."/>
            <person name="Paranjpe S.S."/>
            <person name="van Kruijsbergen I."/>
            <person name="Shu S."/>
            <person name="Carlson J."/>
            <person name="Kinoshita T."/>
            <person name="Ohta Y."/>
            <person name="Mawaribuchi S."/>
            <person name="Jenkins J."/>
            <person name="Grimwood J."/>
            <person name="Schmutz J."/>
            <person name="Mitros T."/>
            <person name="Mozaffari S.V."/>
            <person name="Suzuki Y."/>
            <person name="Haramoto Y."/>
            <person name="Yamamoto T.S."/>
            <person name="Takagi C."/>
            <person name="Heald R."/>
            <person name="Miller K."/>
            <person name="Haudenschild C."/>
            <person name="Kitzman J."/>
            <person name="Nakayama T."/>
            <person name="Izutsu Y."/>
            <person name="Robert J."/>
            <person name="Fortriede J."/>
            <person name="Burns K."/>
            <person name="Lotay V."/>
            <person name="Karimi K."/>
            <person name="Yasuoka Y."/>
            <person name="Dichmann D.S."/>
            <person name="Flajnik M.F."/>
            <person name="Houston D.W."/>
            <person name="Shendure J."/>
            <person name="DuPasquier L."/>
            <person name="Vize P.D."/>
            <person name="Zorn A.M."/>
            <person name="Ito M."/>
            <person name="Marcotte E.M."/>
            <person name="Wallingford J.B."/>
            <person name="Ito Y."/>
            <person name="Asashima M."/>
            <person name="Ueno N."/>
            <person name="Matsuda Y."/>
            <person name="Veenstra G.J."/>
            <person name="Fujiyama A."/>
            <person name="Harland R.M."/>
            <person name="Taira M."/>
            <person name="Rokhsar D.S."/>
        </authorList>
    </citation>
    <scope>NUCLEOTIDE SEQUENCE [LARGE SCALE GENOMIC DNA]</scope>
    <source>
        <strain evidence="2">J</strain>
    </source>
</reference>
<gene>
    <name evidence="1" type="ORF">XELAEV_18017473mg</name>
</gene>
<dbReference type="EMBL" id="CM004470">
    <property type="protein sequence ID" value="OCT88843.1"/>
    <property type="molecule type" value="Genomic_DNA"/>
</dbReference>
<name>A0A974DBN7_XENLA</name>
<protein>
    <submittedName>
        <fullName evidence="1">Uncharacterized protein</fullName>
    </submittedName>
</protein>
<evidence type="ECO:0000313" key="1">
    <source>
        <dbReference type="EMBL" id="OCT88843.1"/>
    </source>
</evidence>
<organism evidence="1 2">
    <name type="scientific">Xenopus laevis</name>
    <name type="common">African clawed frog</name>
    <dbReference type="NCBI Taxonomy" id="8355"/>
    <lineage>
        <taxon>Eukaryota</taxon>
        <taxon>Metazoa</taxon>
        <taxon>Chordata</taxon>
        <taxon>Craniata</taxon>
        <taxon>Vertebrata</taxon>
        <taxon>Euteleostomi</taxon>
        <taxon>Amphibia</taxon>
        <taxon>Batrachia</taxon>
        <taxon>Anura</taxon>
        <taxon>Pipoidea</taxon>
        <taxon>Pipidae</taxon>
        <taxon>Xenopodinae</taxon>
        <taxon>Xenopus</taxon>
        <taxon>Xenopus</taxon>
    </lineage>
</organism>
<accession>A0A974DBN7</accession>
<evidence type="ECO:0000313" key="2">
    <source>
        <dbReference type="Proteomes" id="UP000694892"/>
    </source>
</evidence>
<dbReference type="AlphaFoldDB" id="A0A974DBN7"/>
<proteinExistence type="predicted"/>
<dbReference type="Proteomes" id="UP000694892">
    <property type="component" value="Chromosome 3L"/>
</dbReference>
<sequence>MFLCCIEVVCALTLRKTFWHEQKPKLIWCRFLKPVPKIFNKKNVYANNCGAEKPSSAMSNLWPPIKLTPIIPENPSAGQTATRWTFLS</sequence>